<accession>A0AB40B8N6</accession>
<reference evidence="4" key="1">
    <citation type="submission" date="2025-08" db="UniProtKB">
        <authorList>
            <consortium name="RefSeq"/>
        </authorList>
    </citation>
    <scope>IDENTIFICATION</scope>
</reference>
<dbReference type="PANTHER" id="PTHR11439">
    <property type="entry name" value="GAG-POL-RELATED RETROTRANSPOSON"/>
    <property type="match status" value="1"/>
</dbReference>
<sequence>MENRGSDVTQIDYVGSDVERGSEECRRNEGDVLIQNMETIVLLVGQNIEKNKTDARTEEEQVEYGRGQRHRQPPAKFKDYFQQRKGWELHQMDVHDAFLHCDLKEEVYMKLPPGFTAYGFKFMQTPRQDHWEAALRGVSYMKGNPGQVERIVGFIGIVHKGPLQIFCDSQAALHIVANLVFHDRTKHIEVEYHFVRDELQLGNITISYV</sequence>
<name>A0AB40B8N6_DIOCR</name>
<organism evidence="3 4">
    <name type="scientific">Dioscorea cayennensis subsp. rotundata</name>
    <name type="common">White Guinea yam</name>
    <name type="synonym">Dioscorea rotundata</name>
    <dbReference type="NCBI Taxonomy" id="55577"/>
    <lineage>
        <taxon>Eukaryota</taxon>
        <taxon>Viridiplantae</taxon>
        <taxon>Streptophyta</taxon>
        <taxon>Embryophyta</taxon>
        <taxon>Tracheophyta</taxon>
        <taxon>Spermatophyta</taxon>
        <taxon>Magnoliopsida</taxon>
        <taxon>Liliopsida</taxon>
        <taxon>Dioscoreales</taxon>
        <taxon>Dioscoreaceae</taxon>
        <taxon>Dioscorea</taxon>
    </lineage>
</organism>
<evidence type="ECO:0000259" key="2">
    <source>
        <dbReference type="Pfam" id="PF07727"/>
    </source>
</evidence>
<dbReference type="Pfam" id="PF07727">
    <property type="entry name" value="RVT_2"/>
    <property type="match status" value="1"/>
</dbReference>
<dbReference type="InterPro" id="IPR013103">
    <property type="entry name" value="RVT_2"/>
</dbReference>
<feature type="domain" description="Reverse transcriptase Ty1/copia-type" evidence="2">
    <location>
        <begin position="83"/>
        <end position="117"/>
    </location>
</feature>
<dbReference type="RefSeq" id="XP_039123592.1">
    <property type="nucleotide sequence ID" value="XM_039267658.1"/>
</dbReference>
<evidence type="ECO:0000256" key="1">
    <source>
        <dbReference type="SAM" id="MobiDB-lite"/>
    </source>
</evidence>
<keyword evidence="3" id="KW-1185">Reference proteome</keyword>
<protein>
    <submittedName>
        <fullName evidence="4">Uncharacterized protein LOC120260217</fullName>
    </submittedName>
</protein>
<dbReference type="CDD" id="cd09272">
    <property type="entry name" value="RNase_HI_RT_Ty1"/>
    <property type="match status" value="1"/>
</dbReference>
<dbReference type="Proteomes" id="UP001515500">
    <property type="component" value="Chromosome 5"/>
</dbReference>
<dbReference type="GeneID" id="120260217"/>
<dbReference type="AlphaFoldDB" id="A0AB40B8N6"/>
<feature type="region of interest" description="Disordered" evidence="1">
    <location>
        <begin position="52"/>
        <end position="72"/>
    </location>
</feature>
<dbReference type="PANTHER" id="PTHR11439:SF511">
    <property type="match status" value="1"/>
</dbReference>
<proteinExistence type="predicted"/>
<gene>
    <name evidence="4" type="primary">LOC120260217</name>
</gene>
<evidence type="ECO:0000313" key="3">
    <source>
        <dbReference type="Proteomes" id="UP001515500"/>
    </source>
</evidence>
<evidence type="ECO:0000313" key="4">
    <source>
        <dbReference type="RefSeq" id="XP_039123592.1"/>
    </source>
</evidence>